<evidence type="ECO:0000313" key="1">
    <source>
        <dbReference type="EMBL" id="QSG09998.1"/>
    </source>
</evidence>
<organism evidence="1 2">
    <name type="scientific">Halapricum desulfuricans</name>
    <dbReference type="NCBI Taxonomy" id="2841257"/>
    <lineage>
        <taxon>Archaea</taxon>
        <taxon>Methanobacteriati</taxon>
        <taxon>Methanobacteriota</taxon>
        <taxon>Stenosarchaea group</taxon>
        <taxon>Halobacteria</taxon>
        <taxon>Halobacteriales</taxon>
        <taxon>Haloarculaceae</taxon>
        <taxon>Halapricum</taxon>
    </lineage>
</organism>
<reference evidence="1 2" key="1">
    <citation type="submission" date="2020-11" db="EMBL/GenBank/DDBJ databases">
        <title>Carbohydrate-dependent, anaerobic sulfur respiration: A novel catabolism in halophilic archaea.</title>
        <authorList>
            <person name="Sorokin D.Y."/>
            <person name="Messina E."/>
            <person name="Smedile F."/>
            <person name="La Cono V."/>
            <person name="Hallsworth J.E."/>
            <person name="Yakimov M.M."/>
        </authorList>
    </citation>
    <scope>NUCLEOTIDE SEQUENCE [LARGE SCALE GENOMIC DNA]</scope>
    <source>
        <strain evidence="1 2">HSR12-2</strain>
    </source>
</reference>
<gene>
    <name evidence="1" type="ORF">HSR122_2622</name>
</gene>
<dbReference type="EMBL" id="CP064788">
    <property type="protein sequence ID" value="QSG09998.1"/>
    <property type="molecule type" value="Genomic_DNA"/>
</dbReference>
<evidence type="ECO:0008006" key="3">
    <source>
        <dbReference type="Google" id="ProtNLM"/>
    </source>
</evidence>
<name>A0A897NC04_9EURY</name>
<proteinExistence type="predicted"/>
<dbReference type="RefSeq" id="WP_229110157.1">
    <property type="nucleotide sequence ID" value="NZ_CP064788.1"/>
</dbReference>
<sequence length="73" mass="8320">MSDAGPTFECARCGATFDTGTSHTELVRRDFVDRPRPSKIERLCPDCWRAYVDDFLDRDFEAELAAYEAEPEA</sequence>
<dbReference type="GeneID" id="68853218"/>
<dbReference type="Proteomes" id="UP000662973">
    <property type="component" value="Chromosome"/>
</dbReference>
<evidence type="ECO:0000313" key="2">
    <source>
        <dbReference type="Proteomes" id="UP000662973"/>
    </source>
</evidence>
<accession>A0A897NC04</accession>
<dbReference type="KEGG" id="hds:HSR122_2622"/>
<keyword evidence="2" id="KW-1185">Reference proteome</keyword>
<protein>
    <recommendedName>
        <fullName evidence="3">Small CPxCG-related zinc finger protein</fullName>
    </recommendedName>
</protein>
<dbReference type="AlphaFoldDB" id="A0A897NC04"/>